<reference evidence="3" key="2">
    <citation type="journal article" date="2022" name="Res Sq">
        <title>Evolution of multicellular longitudinally dividing oral cavity symbionts (Neisseriaceae).</title>
        <authorList>
            <person name="Nyongesa S."/>
            <person name="Weber P."/>
            <person name="Bernet E."/>
            <person name="Pullido F."/>
            <person name="Nieckarz M."/>
            <person name="Delaby M."/>
            <person name="Nieves C."/>
            <person name="Viehboeck T."/>
            <person name="Krause N."/>
            <person name="Rivera-Millot A."/>
            <person name="Nakamura A."/>
            <person name="Vischer N."/>
            <person name="VanNieuwenhze M."/>
            <person name="Brun Y."/>
            <person name="Cava F."/>
            <person name="Bulgheresi S."/>
            <person name="Veyrier F."/>
        </authorList>
    </citation>
    <scope>NUCLEOTIDE SEQUENCE</scope>
    <source>
        <strain evidence="3">SAG 1488-6</strain>
    </source>
</reference>
<dbReference type="InterPro" id="IPR041688">
    <property type="entry name" value="PRTase_2"/>
</dbReference>
<keyword evidence="3" id="KW-0328">Glycosyltransferase</keyword>
<feature type="domain" description="Orotate phosphoribosyltransferase-like" evidence="2">
    <location>
        <begin position="26"/>
        <end position="215"/>
    </location>
</feature>
<evidence type="ECO:0000313" key="4">
    <source>
        <dbReference type="Proteomes" id="UP000832034"/>
    </source>
</evidence>
<keyword evidence="4" id="KW-1185">Reference proteome</keyword>
<name>A0ABY4EC66_VITST</name>
<keyword evidence="3" id="KW-0808">Transferase</keyword>
<dbReference type="RefSeq" id="WP_019957230.1">
    <property type="nucleotide sequence ID" value="NZ_CP091512.1"/>
</dbReference>
<reference evidence="3" key="1">
    <citation type="submission" date="2021-12" db="EMBL/GenBank/DDBJ databases">
        <authorList>
            <person name="Veyrier F.J."/>
        </authorList>
    </citation>
    <scope>NUCLEOTIDE SEQUENCE</scope>
    <source>
        <strain evidence="3">SAG 1488-6</strain>
    </source>
</reference>
<sequence>MDWSFDLPTGRLQLQLQEAKLPFEDLLSIGARQNPKRAFLFVSKVLGKHIPVKPAMMRHCHQLLAQQLPAFDAPSLFIGMAETATGLGQGVFEAYVQQQPHSQAQYIHSSRVRVHDTDAVVFEESHSHATRVWLHLPKDDATKAHWQQAKNLILIDDELSTGNTFCNLLQQCLHLAPHVTQVYWVSVADFMGSRRDALMAASELPLQCISLLRGQWQFQSNSVVAPVAQASQSHIGAEPYIVDAGFGRLGVAAPIQLNGVLREQLPPDLKAHDQVLVLGCGEFMHAALLVAEYLQEHYQVKCKVQSTTRSPILQWGAIETITTAGDPYDEGVPYFVYNVVRSDYDHILICHEYEASTALQQTAYDLQADLISLTKEHHA</sequence>
<dbReference type="EMBL" id="CP091512">
    <property type="protein sequence ID" value="UOO92886.1"/>
    <property type="molecule type" value="Genomic_DNA"/>
</dbReference>
<protein>
    <submittedName>
        <fullName evidence="3">Phosphoribosyltransferase family protein</fullName>
    </submittedName>
</protein>
<dbReference type="SUPFAM" id="SSF53271">
    <property type="entry name" value="PRTase-like"/>
    <property type="match status" value="1"/>
</dbReference>
<dbReference type="Pfam" id="PF12500">
    <property type="entry name" value="TRSP"/>
    <property type="match status" value="1"/>
</dbReference>
<proteinExistence type="predicted"/>
<evidence type="ECO:0000313" key="3">
    <source>
        <dbReference type="EMBL" id="UOO92886.1"/>
    </source>
</evidence>
<dbReference type="InterPro" id="IPR011214">
    <property type="entry name" value="UCP020967"/>
</dbReference>
<dbReference type="PIRSF" id="PIRSF020967">
    <property type="entry name" value="UCP020967"/>
    <property type="match status" value="1"/>
</dbReference>
<accession>A0ABY4EC66</accession>
<evidence type="ECO:0000259" key="1">
    <source>
        <dbReference type="Pfam" id="PF12500"/>
    </source>
</evidence>
<dbReference type="InterPro" id="IPR022537">
    <property type="entry name" value="TRSP_dom"/>
</dbReference>
<organism evidence="3 4">
    <name type="scientific">Vitreoscilla stercoraria</name>
    <dbReference type="NCBI Taxonomy" id="61"/>
    <lineage>
        <taxon>Bacteria</taxon>
        <taxon>Pseudomonadati</taxon>
        <taxon>Pseudomonadota</taxon>
        <taxon>Betaproteobacteria</taxon>
        <taxon>Neisseriales</taxon>
        <taxon>Neisseriaceae</taxon>
        <taxon>Vitreoscilla</taxon>
    </lineage>
</organism>
<dbReference type="InterPro" id="IPR029057">
    <property type="entry name" value="PRTase-like"/>
</dbReference>
<dbReference type="Proteomes" id="UP000832034">
    <property type="component" value="Chromosome"/>
</dbReference>
<gene>
    <name evidence="3" type="ORF">LVJ81_02255</name>
</gene>
<dbReference type="GO" id="GO:0016757">
    <property type="term" value="F:glycosyltransferase activity"/>
    <property type="evidence" value="ECO:0007669"/>
    <property type="project" value="UniProtKB-KW"/>
</dbReference>
<feature type="domain" description="TRSP" evidence="1">
    <location>
        <begin position="271"/>
        <end position="359"/>
    </location>
</feature>
<evidence type="ECO:0000259" key="2">
    <source>
        <dbReference type="Pfam" id="PF15609"/>
    </source>
</evidence>
<dbReference type="Pfam" id="PF15609">
    <property type="entry name" value="PRTase_2"/>
    <property type="match status" value="1"/>
</dbReference>